<dbReference type="Pfam" id="PF00486">
    <property type="entry name" value="Trans_reg_C"/>
    <property type="match status" value="1"/>
</dbReference>
<dbReference type="OrthoDB" id="4481605at2"/>
<dbReference type="CDD" id="cd17574">
    <property type="entry name" value="REC_OmpR"/>
    <property type="match status" value="1"/>
</dbReference>
<dbReference type="GO" id="GO:0000156">
    <property type="term" value="F:phosphorelay response regulator activity"/>
    <property type="evidence" value="ECO:0007669"/>
    <property type="project" value="TreeGrafter"/>
</dbReference>
<dbReference type="PROSITE" id="PS51755">
    <property type="entry name" value="OMPR_PHOB"/>
    <property type="match status" value="1"/>
</dbReference>
<accession>A0A4Q2EG33</accession>
<organism evidence="10 11">
    <name type="scientific">Propioniciclava flava</name>
    <dbReference type="NCBI Taxonomy" id="2072026"/>
    <lineage>
        <taxon>Bacteria</taxon>
        <taxon>Bacillati</taxon>
        <taxon>Actinomycetota</taxon>
        <taxon>Actinomycetes</taxon>
        <taxon>Propionibacteriales</taxon>
        <taxon>Propionibacteriaceae</taxon>
        <taxon>Propioniciclava</taxon>
    </lineage>
</organism>
<dbReference type="Gene3D" id="6.10.250.690">
    <property type="match status" value="1"/>
</dbReference>
<feature type="domain" description="OmpR/PhoB-type" evidence="9">
    <location>
        <begin position="132"/>
        <end position="231"/>
    </location>
</feature>
<keyword evidence="1 6" id="KW-0597">Phosphoprotein</keyword>
<keyword evidence="2" id="KW-0902">Two-component regulatory system</keyword>
<dbReference type="PANTHER" id="PTHR48111:SF4">
    <property type="entry name" value="DNA-BINDING DUAL TRANSCRIPTIONAL REGULATOR OMPR"/>
    <property type="match status" value="1"/>
</dbReference>
<dbReference type="SUPFAM" id="SSF46894">
    <property type="entry name" value="C-terminal effector domain of the bipartite response regulators"/>
    <property type="match status" value="1"/>
</dbReference>
<evidence type="ECO:0000256" key="4">
    <source>
        <dbReference type="ARBA" id="ARBA00023125"/>
    </source>
</evidence>
<proteinExistence type="predicted"/>
<evidence type="ECO:0000256" key="5">
    <source>
        <dbReference type="ARBA" id="ARBA00023163"/>
    </source>
</evidence>
<evidence type="ECO:0000256" key="3">
    <source>
        <dbReference type="ARBA" id="ARBA00023015"/>
    </source>
</evidence>
<name>A0A4Q2EG33_9ACTN</name>
<reference evidence="10 11" key="1">
    <citation type="submission" date="2018-01" db="EMBL/GenBank/DDBJ databases">
        <title>Lactibacter flavus gen. nov., sp. nov., a novel bacterium of the family Propionibacteriaceae isolated from raw milk and dairy products.</title>
        <authorList>
            <person name="Wenning M."/>
            <person name="Breitenwieser F."/>
            <person name="Huptas C."/>
            <person name="von Neubeck M."/>
            <person name="Busse H.-J."/>
            <person name="Scherer S."/>
        </authorList>
    </citation>
    <scope>NUCLEOTIDE SEQUENCE [LARGE SCALE GENOMIC DNA]</scope>
    <source>
        <strain evidence="10 11">VG341</strain>
    </source>
</reference>
<evidence type="ECO:0000313" key="10">
    <source>
        <dbReference type="EMBL" id="RXW32520.1"/>
    </source>
</evidence>
<gene>
    <name evidence="10" type="ORF">C1706_04945</name>
</gene>
<keyword evidence="11" id="KW-1185">Reference proteome</keyword>
<dbReference type="Pfam" id="PF00072">
    <property type="entry name" value="Response_reg"/>
    <property type="match status" value="1"/>
</dbReference>
<keyword evidence="5" id="KW-0804">Transcription</keyword>
<dbReference type="InterPro" id="IPR001867">
    <property type="entry name" value="OmpR/PhoB-type_DNA-bd"/>
</dbReference>
<dbReference type="GO" id="GO:0005829">
    <property type="term" value="C:cytosol"/>
    <property type="evidence" value="ECO:0007669"/>
    <property type="project" value="TreeGrafter"/>
</dbReference>
<dbReference type="InterPro" id="IPR036388">
    <property type="entry name" value="WH-like_DNA-bd_sf"/>
</dbReference>
<evidence type="ECO:0000259" key="8">
    <source>
        <dbReference type="PROSITE" id="PS50110"/>
    </source>
</evidence>
<evidence type="ECO:0000313" key="11">
    <source>
        <dbReference type="Proteomes" id="UP000290624"/>
    </source>
</evidence>
<dbReference type="PANTHER" id="PTHR48111">
    <property type="entry name" value="REGULATOR OF RPOS"/>
    <property type="match status" value="1"/>
</dbReference>
<dbReference type="SMART" id="SM00448">
    <property type="entry name" value="REC"/>
    <property type="match status" value="1"/>
</dbReference>
<dbReference type="CDD" id="cd00383">
    <property type="entry name" value="trans_reg_C"/>
    <property type="match status" value="1"/>
</dbReference>
<evidence type="ECO:0000256" key="7">
    <source>
        <dbReference type="PROSITE-ProRule" id="PRU01091"/>
    </source>
</evidence>
<dbReference type="InterPro" id="IPR039420">
    <property type="entry name" value="WalR-like"/>
</dbReference>
<dbReference type="SMART" id="SM00862">
    <property type="entry name" value="Trans_reg_C"/>
    <property type="match status" value="1"/>
</dbReference>
<dbReference type="AlphaFoldDB" id="A0A4Q2EG33"/>
<sequence length="236" mass="25754">MTAAATVLVVDDEPRMRTMLDLALSAAGYGVRTAPDATAAWRLLQEESIALVVLDVMMPGVSGLELCQRIREHASVPVILLTARDAAADRVEGLEAGADDYLAKPFSPRELVLRVGAILRRTSGRQPQRVVGTRRAIGDLNLDAALTLARRGSRDLHLTPSEFRLLWLLTEEVGTLVSTEQLLEAIGHDSDRWGGRAALRTAIYRLRGKIEDGPGEPCIVTEHGRGYRFVTPRRGA</sequence>
<dbReference type="GO" id="GO:0000976">
    <property type="term" value="F:transcription cis-regulatory region binding"/>
    <property type="evidence" value="ECO:0007669"/>
    <property type="project" value="TreeGrafter"/>
</dbReference>
<keyword evidence="3" id="KW-0805">Transcription regulation</keyword>
<evidence type="ECO:0000259" key="9">
    <source>
        <dbReference type="PROSITE" id="PS51755"/>
    </source>
</evidence>
<dbReference type="Proteomes" id="UP000290624">
    <property type="component" value="Unassembled WGS sequence"/>
</dbReference>
<evidence type="ECO:0000256" key="1">
    <source>
        <dbReference type="ARBA" id="ARBA00022553"/>
    </source>
</evidence>
<dbReference type="InterPro" id="IPR011006">
    <property type="entry name" value="CheY-like_superfamily"/>
</dbReference>
<comment type="caution">
    <text evidence="10">The sequence shown here is derived from an EMBL/GenBank/DDBJ whole genome shotgun (WGS) entry which is preliminary data.</text>
</comment>
<dbReference type="InterPro" id="IPR001789">
    <property type="entry name" value="Sig_transdc_resp-reg_receiver"/>
</dbReference>
<dbReference type="PROSITE" id="PS50110">
    <property type="entry name" value="RESPONSE_REGULATORY"/>
    <property type="match status" value="1"/>
</dbReference>
<dbReference type="Gene3D" id="3.40.50.2300">
    <property type="match status" value="1"/>
</dbReference>
<dbReference type="Gene3D" id="1.10.10.10">
    <property type="entry name" value="Winged helix-like DNA-binding domain superfamily/Winged helix DNA-binding domain"/>
    <property type="match status" value="1"/>
</dbReference>
<protein>
    <submittedName>
        <fullName evidence="10">DNA-binding response regulator</fullName>
    </submittedName>
</protein>
<dbReference type="GO" id="GO:0006355">
    <property type="term" value="P:regulation of DNA-templated transcription"/>
    <property type="evidence" value="ECO:0007669"/>
    <property type="project" value="InterPro"/>
</dbReference>
<keyword evidence="4 7" id="KW-0238">DNA-binding</keyword>
<dbReference type="SUPFAM" id="SSF52172">
    <property type="entry name" value="CheY-like"/>
    <property type="match status" value="1"/>
</dbReference>
<feature type="modified residue" description="4-aspartylphosphate" evidence="6">
    <location>
        <position position="55"/>
    </location>
</feature>
<evidence type="ECO:0000256" key="2">
    <source>
        <dbReference type="ARBA" id="ARBA00023012"/>
    </source>
</evidence>
<evidence type="ECO:0000256" key="6">
    <source>
        <dbReference type="PROSITE-ProRule" id="PRU00169"/>
    </source>
</evidence>
<dbReference type="EMBL" id="PPCV01000003">
    <property type="protein sequence ID" value="RXW32520.1"/>
    <property type="molecule type" value="Genomic_DNA"/>
</dbReference>
<feature type="domain" description="Response regulatory" evidence="8">
    <location>
        <begin position="6"/>
        <end position="119"/>
    </location>
</feature>
<dbReference type="InterPro" id="IPR016032">
    <property type="entry name" value="Sig_transdc_resp-reg_C-effctor"/>
</dbReference>
<dbReference type="RefSeq" id="WP_129458131.1">
    <property type="nucleotide sequence ID" value="NZ_PPCV01000003.1"/>
</dbReference>
<dbReference type="FunFam" id="3.40.50.2300:FF:000001">
    <property type="entry name" value="DNA-binding response regulator PhoB"/>
    <property type="match status" value="1"/>
</dbReference>
<feature type="DNA-binding region" description="OmpR/PhoB-type" evidence="7">
    <location>
        <begin position="132"/>
        <end position="231"/>
    </location>
</feature>
<dbReference type="GO" id="GO:0032993">
    <property type="term" value="C:protein-DNA complex"/>
    <property type="evidence" value="ECO:0007669"/>
    <property type="project" value="TreeGrafter"/>
</dbReference>